<dbReference type="NCBIfam" id="TIGR00604">
    <property type="entry name" value="rad3"/>
    <property type="match status" value="1"/>
</dbReference>
<feature type="non-terminal residue" evidence="2">
    <location>
        <position position="1"/>
    </location>
</feature>
<dbReference type="PANTHER" id="PTHR11472:SF34">
    <property type="entry name" value="REGULATOR OF TELOMERE ELONGATION HELICASE 1"/>
    <property type="match status" value="1"/>
</dbReference>
<reference evidence="2" key="1">
    <citation type="journal article" date="2014" name="PLoS ONE">
        <title>Transcriptome-Based Identification of ABC Transporters in the Western Tarnished Plant Bug Lygus hesperus.</title>
        <authorList>
            <person name="Hull J.J."/>
            <person name="Chaney K."/>
            <person name="Geib S.M."/>
            <person name="Fabrick J.A."/>
            <person name="Brent C.S."/>
            <person name="Walsh D."/>
            <person name="Lavine L.C."/>
        </authorList>
    </citation>
    <scope>NUCLEOTIDE SEQUENCE</scope>
</reference>
<dbReference type="PANTHER" id="PTHR11472">
    <property type="entry name" value="DNA REPAIR DEAD HELICASE RAD3/XP-D SUBFAMILY MEMBER"/>
    <property type="match status" value="1"/>
</dbReference>
<feature type="domain" description="ATP-dependent helicase C-terminal" evidence="1">
    <location>
        <begin position="190"/>
        <end position="353"/>
    </location>
</feature>
<dbReference type="GO" id="GO:0003678">
    <property type="term" value="F:DNA helicase activity"/>
    <property type="evidence" value="ECO:0007669"/>
    <property type="project" value="InterPro"/>
</dbReference>
<dbReference type="GO" id="GO:0045910">
    <property type="term" value="P:negative regulation of DNA recombination"/>
    <property type="evidence" value="ECO:0007669"/>
    <property type="project" value="TreeGrafter"/>
</dbReference>
<sequence length="389" mass="43797">FNQHGVNQANYTKYTRCCSKVYRRSHTATSNARETYSTVFHDLLTQIFQLVDSERYRVIVSSTTSSGAHPSVGSTAYSLEFFCLSASVAMEQLHRSQCRSIVLTSGTLTPLENIPVELNTPFPVVLTNSHIIDSKKQLCGFILECGVHSIPLCGTFDNRSNATYLQSLGLSILNVLRQTPSGILVFFPSYTSMDAALQFWGLLTSHDTTADAELPTLPNSLLHRMQQFKDLFVEPRGGGFHAVMERFRTHANDRGATLFGVCRGKASEGFDFTDALARAVVIVGIPFANRNDPKVQLRAQYWDHRARRLDTTFDGRRWMFLHAFRAINQAVGRAIRHRDDYGAVILADIRFKQATCMQYLASWLRHDIVPTSHFALLMGSLVKFFQAQR</sequence>
<dbReference type="InterPro" id="IPR013020">
    <property type="entry name" value="Rad3/Chl1-like"/>
</dbReference>
<dbReference type="InterPro" id="IPR027417">
    <property type="entry name" value="P-loop_NTPase"/>
</dbReference>
<dbReference type="AlphaFoldDB" id="A0A0A9W8P5"/>
<keyword evidence="2" id="KW-0067">ATP-binding</keyword>
<dbReference type="Pfam" id="PF13307">
    <property type="entry name" value="Helicase_C_2"/>
    <property type="match status" value="1"/>
</dbReference>
<evidence type="ECO:0000259" key="1">
    <source>
        <dbReference type="SMART" id="SM00491"/>
    </source>
</evidence>
<protein>
    <submittedName>
        <fullName evidence="2">Regulator of telomere elongation helicase 1</fullName>
    </submittedName>
</protein>
<keyword evidence="2" id="KW-0547">Nucleotide-binding</keyword>
<dbReference type="GO" id="GO:0005524">
    <property type="term" value="F:ATP binding"/>
    <property type="evidence" value="ECO:0007669"/>
    <property type="project" value="InterPro"/>
</dbReference>
<keyword evidence="2" id="KW-0347">Helicase</keyword>
<name>A0A0A9W8P5_LYGHE</name>
<gene>
    <name evidence="2" type="primary">rtel1_1</name>
    <name evidence="2" type="ORF">CM83_4657</name>
</gene>
<dbReference type="EMBL" id="GBHO01039813">
    <property type="protein sequence ID" value="JAG03791.1"/>
    <property type="molecule type" value="Transcribed_RNA"/>
</dbReference>
<dbReference type="GO" id="GO:0005634">
    <property type="term" value="C:nucleus"/>
    <property type="evidence" value="ECO:0007669"/>
    <property type="project" value="TreeGrafter"/>
</dbReference>
<evidence type="ECO:0000313" key="2">
    <source>
        <dbReference type="EMBL" id="JAG03791.1"/>
    </source>
</evidence>
<dbReference type="GO" id="GO:0003676">
    <property type="term" value="F:nucleic acid binding"/>
    <property type="evidence" value="ECO:0007669"/>
    <property type="project" value="InterPro"/>
</dbReference>
<keyword evidence="2" id="KW-0378">Hydrolase</keyword>
<dbReference type="GO" id="GO:0016818">
    <property type="term" value="F:hydrolase activity, acting on acid anhydrides, in phosphorus-containing anhydrides"/>
    <property type="evidence" value="ECO:0007669"/>
    <property type="project" value="InterPro"/>
</dbReference>
<dbReference type="InterPro" id="IPR006555">
    <property type="entry name" value="ATP-dep_Helicase_C"/>
</dbReference>
<dbReference type="GO" id="GO:0070182">
    <property type="term" value="F:DNA polymerase binding"/>
    <property type="evidence" value="ECO:0007669"/>
    <property type="project" value="TreeGrafter"/>
</dbReference>
<dbReference type="GO" id="GO:1904430">
    <property type="term" value="P:negative regulation of t-circle formation"/>
    <property type="evidence" value="ECO:0007669"/>
    <property type="project" value="TreeGrafter"/>
</dbReference>
<dbReference type="GO" id="GO:0090657">
    <property type="term" value="P:telomeric loop disassembly"/>
    <property type="evidence" value="ECO:0007669"/>
    <property type="project" value="TreeGrafter"/>
</dbReference>
<reference evidence="2" key="2">
    <citation type="submission" date="2014-07" db="EMBL/GenBank/DDBJ databases">
        <authorList>
            <person name="Hull J."/>
        </authorList>
    </citation>
    <scope>NUCLEOTIDE SEQUENCE</scope>
</reference>
<dbReference type="Gene3D" id="3.40.50.300">
    <property type="entry name" value="P-loop containing nucleotide triphosphate hydrolases"/>
    <property type="match status" value="1"/>
</dbReference>
<proteinExistence type="predicted"/>
<organism evidence="2">
    <name type="scientific">Lygus hesperus</name>
    <name type="common">Western plant bug</name>
    <dbReference type="NCBI Taxonomy" id="30085"/>
    <lineage>
        <taxon>Eukaryota</taxon>
        <taxon>Metazoa</taxon>
        <taxon>Ecdysozoa</taxon>
        <taxon>Arthropoda</taxon>
        <taxon>Hexapoda</taxon>
        <taxon>Insecta</taxon>
        <taxon>Pterygota</taxon>
        <taxon>Neoptera</taxon>
        <taxon>Paraneoptera</taxon>
        <taxon>Hemiptera</taxon>
        <taxon>Heteroptera</taxon>
        <taxon>Panheteroptera</taxon>
        <taxon>Cimicomorpha</taxon>
        <taxon>Miridae</taxon>
        <taxon>Mirini</taxon>
        <taxon>Lygus</taxon>
    </lineage>
</organism>
<dbReference type="GO" id="GO:0010569">
    <property type="term" value="P:regulation of double-strand break repair via homologous recombination"/>
    <property type="evidence" value="ECO:0007669"/>
    <property type="project" value="TreeGrafter"/>
</dbReference>
<accession>A0A0A9W8P5</accession>
<dbReference type="InterPro" id="IPR045028">
    <property type="entry name" value="DinG/Rad3-like"/>
</dbReference>
<dbReference type="SMART" id="SM00491">
    <property type="entry name" value="HELICc2"/>
    <property type="match status" value="1"/>
</dbReference>
<dbReference type="CDD" id="cd18788">
    <property type="entry name" value="SF2_C_XPD"/>
    <property type="match status" value="1"/>
</dbReference>